<dbReference type="Gene3D" id="1.10.1740.10">
    <property type="match status" value="1"/>
</dbReference>
<proteinExistence type="inferred from homology"/>
<dbReference type="Proteomes" id="UP000190074">
    <property type="component" value="Unassembled WGS sequence"/>
</dbReference>
<evidence type="ECO:0000313" key="11">
    <source>
        <dbReference type="Proteomes" id="UP000190074"/>
    </source>
</evidence>
<dbReference type="SUPFAM" id="SSF88659">
    <property type="entry name" value="Sigma3 and sigma4 domains of RNA polymerase sigma factors"/>
    <property type="match status" value="1"/>
</dbReference>
<feature type="compositionally biased region" description="Polar residues" evidence="7">
    <location>
        <begin position="197"/>
        <end position="212"/>
    </location>
</feature>
<dbReference type="Gene3D" id="1.10.10.10">
    <property type="entry name" value="Winged helix-like DNA-binding domain superfamily/Winged helix DNA-binding domain"/>
    <property type="match status" value="1"/>
</dbReference>
<dbReference type="InterPro" id="IPR014284">
    <property type="entry name" value="RNA_pol_sigma-70_dom"/>
</dbReference>
<sequence>MSAASPRNESAALPQNAARRFERDVIPFTPTLFSHALRLTRHRPDAEDLLQDTLLRAYRGFNTFEPGTNLRAWLFRIQTNSFISGWQRRQRRGSEVNLCEEIQFADIGMDSTFASGHLESAEEQVLRAIPDLRIASAMWSLPQNFRTVLYYADIVGLSVKDIAALTNSPAGTVMSRLHRARLRLRACLSEQCQEATTAPRASTEALTPQDNNGRIKPPIATHRKDTKSWN</sequence>
<dbReference type="PANTHER" id="PTHR43133">
    <property type="entry name" value="RNA POLYMERASE ECF-TYPE SIGMA FACTO"/>
    <property type="match status" value="1"/>
</dbReference>
<name>A0A1U5RI71_9MYCO</name>
<gene>
    <name evidence="10" type="primary">rpoE_5</name>
    <name evidence="10" type="ORF">SAMEA2259716_02919</name>
</gene>
<dbReference type="InterPro" id="IPR036388">
    <property type="entry name" value="WH-like_DNA-bd_sf"/>
</dbReference>
<evidence type="ECO:0000313" key="10">
    <source>
        <dbReference type="EMBL" id="SKM18180.1"/>
    </source>
</evidence>
<keyword evidence="2 6" id="KW-0805">Transcription regulation</keyword>
<dbReference type="SUPFAM" id="SSF88946">
    <property type="entry name" value="Sigma2 domain of RNA polymerase sigma factors"/>
    <property type="match status" value="1"/>
</dbReference>
<feature type="domain" description="RNA polymerase sigma factor 70 region 4 type 2" evidence="9">
    <location>
        <begin position="133"/>
        <end position="184"/>
    </location>
</feature>
<dbReference type="InterPro" id="IPR013324">
    <property type="entry name" value="RNA_pol_sigma_r3/r4-like"/>
</dbReference>
<dbReference type="GO" id="GO:0006950">
    <property type="term" value="P:response to stress"/>
    <property type="evidence" value="ECO:0007669"/>
    <property type="project" value="UniProtKB-ARBA"/>
</dbReference>
<evidence type="ECO:0000259" key="9">
    <source>
        <dbReference type="Pfam" id="PF08281"/>
    </source>
</evidence>
<evidence type="ECO:0000256" key="6">
    <source>
        <dbReference type="RuleBase" id="RU000716"/>
    </source>
</evidence>
<organism evidence="10 11">
    <name type="scientific">Mycobacteroides abscessus subsp. massiliense</name>
    <dbReference type="NCBI Taxonomy" id="1962118"/>
    <lineage>
        <taxon>Bacteria</taxon>
        <taxon>Bacillati</taxon>
        <taxon>Actinomycetota</taxon>
        <taxon>Actinomycetes</taxon>
        <taxon>Mycobacteriales</taxon>
        <taxon>Mycobacteriaceae</taxon>
        <taxon>Mycobacteroides</taxon>
        <taxon>Mycobacteroides abscessus</taxon>
    </lineage>
</organism>
<dbReference type="GO" id="GO:0003677">
    <property type="term" value="F:DNA binding"/>
    <property type="evidence" value="ECO:0007669"/>
    <property type="project" value="UniProtKB-KW"/>
</dbReference>
<feature type="region of interest" description="Disordered" evidence="7">
    <location>
        <begin position="197"/>
        <end position="230"/>
    </location>
</feature>
<evidence type="ECO:0000256" key="4">
    <source>
        <dbReference type="ARBA" id="ARBA00023125"/>
    </source>
</evidence>
<dbReference type="PROSITE" id="PS01063">
    <property type="entry name" value="SIGMA70_ECF"/>
    <property type="match status" value="1"/>
</dbReference>
<protein>
    <recommendedName>
        <fullName evidence="6">RNA polymerase sigma factor</fullName>
    </recommendedName>
</protein>
<dbReference type="GO" id="GO:0006352">
    <property type="term" value="P:DNA-templated transcription initiation"/>
    <property type="evidence" value="ECO:0007669"/>
    <property type="project" value="InterPro"/>
</dbReference>
<keyword evidence="4 6" id="KW-0238">DNA-binding</keyword>
<dbReference type="Pfam" id="PF04542">
    <property type="entry name" value="Sigma70_r2"/>
    <property type="match status" value="1"/>
</dbReference>
<evidence type="ECO:0000256" key="3">
    <source>
        <dbReference type="ARBA" id="ARBA00023082"/>
    </source>
</evidence>
<comment type="similarity">
    <text evidence="1 6">Belongs to the sigma-70 factor family. ECF subfamily.</text>
</comment>
<dbReference type="NCBIfam" id="TIGR02937">
    <property type="entry name" value="sigma70-ECF"/>
    <property type="match status" value="1"/>
</dbReference>
<dbReference type="EMBL" id="FVGW01000005">
    <property type="protein sequence ID" value="SKM18180.1"/>
    <property type="molecule type" value="Genomic_DNA"/>
</dbReference>
<dbReference type="Pfam" id="PF08281">
    <property type="entry name" value="Sigma70_r4_2"/>
    <property type="match status" value="1"/>
</dbReference>
<feature type="domain" description="RNA polymerase sigma-70 region 2" evidence="8">
    <location>
        <begin position="30"/>
        <end position="92"/>
    </location>
</feature>
<evidence type="ECO:0000256" key="5">
    <source>
        <dbReference type="ARBA" id="ARBA00023163"/>
    </source>
</evidence>
<dbReference type="InterPro" id="IPR007627">
    <property type="entry name" value="RNA_pol_sigma70_r2"/>
</dbReference>
<dbReference type="PANTHER" id="PTHR43133:SF59">
    <property type="entry name" value="ECF RNA POLYMERASE SIGMA FACTOR SIGR"/>
    <property type="match status" value="1"/>
</dbReference>
<dbReference type="GO" id="GO:0016987">
    <property type="term" value="F:sigma factor activity"/>
    <property type="evidence" value="ECO:0007669"/>
    <property type="project" value="UniProtKB-KW"/>
</dbReference>
<dbReference type="InterPro" id="IPR000838">
    <property type="entry name" value="RNA_pol_sigma70_ECF_CS"/>
</dbReference>
<evidence type="ECO:0000259" key="8">
    <source>
        <dbReference type="Pfam" id="PF04542"/>
    </source>
</evidence>
<reference evidence="10 11" key="1">
    <citation type="submission" date="2016-11" db="EMBL/GenBank/DDBJ databases">
        <authorList>
            <consortium name="Pathogen Informatics"/>
        </authorList>
    </citation>
    <scope>NUCLEOTIDE SEQUENCE [LARGE SCALE GENOMIC DNA]</scope>
    <source>
        <strain evidence="10 11">911</strain>
    </source>
</reference>
<dbReference type="InterPro" id="IPR013249">
    <property type="entry name" value="RNA_pol_sigma70_r4_t2"/>
</dbReference>
<dbReference type="InterPro" id="IPR013325">
    <property type="entry name" value="RNA_pol_sigma_r2"/>
</dbReference>
<dbReference type="AlphaFoldDB" id="A0A1U5RI71"/>
<dbReference type="InterPro" id="IPR039425">
    <property type="entry name" value="RNA_pol_sigma-70-like"/>
</dbReference>
<keyword evidence="5 6" id="KW-0804">Transcription</keyword>
<accession>A0A1U5RI71</accession>
<evidence type="ECO:0000256" key="1">
    <source>
        <dbReference type="ARBA" id="ARBA00010641"/>
    </source>
</evidence>
<keyword evidence="3 6" id="KW-0731">Sigma factor</keyword>
<evidence type="ECO:0000256" key="2">
    <source>
        <dbReference type="ARBA" id="ARBA00023015"/>
    </source>
</evidence>
<evidence type="ECO:0000256" key="7">
    <source>
        <dbReference type="SAM" id="MobiDB-lite"/>
    </source>
</evidence>